<name>A0A5N6YVT1_9EURO</name>
<dbReference type="Proteomes" id="UP000327118">
    <property type="component" value="Unassembled WGS sequence"/>
</dbReference>
<reference evidence="4" key="1">
    <citation type="submission" date="2019-04" db="EMBL/GenBank/DDBJ databases">
        <title>Friends and foes A comparative genomics studyof 23 Aspergillus species from section Flavi.</title>
        <authorList>
            <consortium name="DOE Joint Genome Institute"/>
            <person name="Kjaerbolling I."/>
            <person name="Vesth T."/>
            <person name="Frisvad J.C."/>
            <person name="Nybo J.L."/>
            <person name="Theobald S."/>
            <person name="Kildgaard S."/>
            <person name="Isbrandt T."/>
            <person name="Kuo A."/>
            <person name="Sato A."/>
            <person name="Lyhne E.K."/>
            <person name="Kogle M.E."/>
            <person name="Wiebenga A."/>
            <person name="Kun R.S."/>
            <person name="Lubbers R.J."/>
            <person name="Makela M.R."/>
            <person name="Barry K."/>
            <person name="Chovatia M."/>
            <person name="Clum A."/>
            <person name="Daum C."/>
            <person name="Haridas S."/>
            <person name="He G."/>
            <person name="LaButti K."/>
            <person name="Lipzen A."/>
            <person name="Mondo S."/>
            <person name="Riley R."/>
            <person name="Salamov A."/>
            <person name="Simmons B.A."/>
            <person name="Magnuson J.K."/>
            <person name="Henrissat B."/>
            <person name="Mortensen U.H."/>
            <person name="Larsen T.O."/>
            <person name="Devries R.P."/>
            <person name="Grigoriev I.V."/>
            <person name="Machida M."/>
            <person name="Baker S.E."/>
            <person name="Andersen M.R."/>
        </authorList>
    </citation>
    <scope>NUCLEOTIDE SEQUENCE [LARGE SCALE GENOMIC DNA]</scope>
    <source>
        <strain evidence="4">CBS 553.77</strain>
    </source>
</reference>
<keyword evidence="2" id="KW-0812">Transmembrane</keyword>
<dbReference type="EMBL" id="ML739330">
    <property type="protein sequence ID" value="KAE8349228.1"/>
    <property type="molecule type" value="Genomic_DNA"/>
</dbReference>
<evidence type="ECO:0000256" key="2">
    <source>
        <dbReference type="SAM" id="Phobius"/>
    </source>
</evidence>
<evidence type="ECO:0000256" key="1">
    <source>
        <dbReference type="SAM" id="MobiDB-lite"/>
    </source>
</evidence>
<proteinExistence type="predicted"/>
<protein>
    <submittedName>
        <fullName evidence="3">Uncharacterized protein</fullName>
    </submittedName>
</protein>
<dbReference type="AlphaFoldDB" id="A0A5N6YVT1"/>
<organism evidence="3 4">
    <name type="scientific">Aspergillus coremiiformis</name>
    <dbReference type="NCBI Taxonomy" id="138285"/>
    <lineage>
        <taxon>Eukaryota</taxon>
        <taxon>Fungi</taxon>
        <taxon>Dikarya</taxon>
        <taxon>Ascomycota</taxon>
        <taxon>Pezizomycotina</taxon>
        <taxon>Eurotiomycetes</taxon>
        <taxon>Eurotiomycetidae</taxon>
        <taxon>Eurotiales</taxon>
        <taxon>Aspergillaceae</taxon>
        <taxon>Aspergillus</taxon>
        <taxon>Aspergillus subgen. Circumdati</taxon>
    </lineage>
</organism>
<sequence>MIDQVEGRTLSPCMLSSSFPTSNGQQRKEEEKQEDLLLHFQSAAGTLYYFFLDNILIFISMICTLGHGCISCSMYLVSLQMV</sequence>
<feature type="transmembrane region" description="Helical" evidence="2">
    <location>
        <begin position="55"/>
        <end position="77"/>
    </location>
</feature>
<feature type="compositionally biased region" description="Polar residues" evidence="1">
    <location>
        <begin position="14"/>
        <end position="25"/>
    </location>
</feature>
<accession>A0A5N6YVT1</accession>
<feature type="region of interest" description="Disordered" evidence="1">
    <location>
        <begin position="1"/>
        <end position="27"/>
    </location>
</feature>
<evidence type="ECO:0000313" key="3">
    <source>
        <dbReference type="EMBL" id="KAE8349228.1"/>
    </source>
</evidence>
<keyword evidence="2" id="KW-0472">Membrane</keyword>
<gene>
    <name evidence="3" type="ORF">BDV28DRAFT_141648</name>
</gene>
<keyword evidence="2" id="KW-1133">Transmembrane helix</keyword>
<evidence type="ECO:0000313" key="4">
    <source>
        <dbReference type="Proteomes" id="UP000327118"/>
    </source>
</evidence>
<keyword evidence="4" id="KW-1185">Reference proteome</keyword>